<dbReference type="AlphaFoldDB" id="A0A2G9UEG4"/>
<proteinExistence type="predicted"/>
<gene>
    <name evidence="1" type="ORF">TELCIR_10106</name>
</gene>
<protein>
    <submittedName>
        <fullName evidence="1">Uncharacterized protein</fullName>
    </submittedName>
</protein>
<dbReference type="Proteomes" id="UP000230423">
    <property type="component" value="Unassembled WGS sequence"/>
</dbReference>
<evidence type="ECO:0000313" key="2">
    <source>
        <dbReference type="Proteomes" id="UP000230423"/>
    </source>
</evidence>
<organism evidence="1 2">
    <name type="scientific">Teladorsagia circumcincta</name>
    <name type="common">Brown stomach worm</name>
    <name type="synonym">Ostertagia circumcincta</name>
    <dbReference type="NCBI Taxonomy" id="45464"/>
    <lineage>
        <taxon>Eukaryota</taxon>
        <taxon>Metazoa</taxon>
        <taxon>Ecdysozoa</taxon>
        <taxon>Nematoda</taxon>
        <taxon>Chromadorea</taxon>
        <taxon>Rhabditida</taxon>
        <taxon>Rhabditina</taxon>
        <taxon>Rhabditomorpha</taxon>
        <taxon>Strongyloidea</taxon>
        <taxon>Trichostrongylidae</taxon>
        <taxon>Teladorsagia</taxon>
    </lineage>
</organism>
<name>A0A2G9UEG4_TELCI</name>
<evidence type="ECO:0000313" key="1">
    <source>
        <dbReference type="EMBL" id="PIO68122.1"/>
    </source>
</evidence>
<keyword evidence="2" id="KW-1185">Reference proteome</keyword>
<dbReference type="OrthoDB" id="5848872at2759"/>
<dbReference type="EMBL" id="KZ347249">
    <property type="protein sequence ID" value="PIO68122.1"/>
    <property type="molecule type" value="Genomic_DNA"/>
</dbReference>
<reference evidence="1 2" key="1">
    <citation type="submission" date="2015-09" db="EMBL/GenBank/DDBJ databases">
        <title>Draft genome of the parasitic nematode Teladorsagia circumcincta isolate WARC Sus (inbred).</title>
        <authorList>
            <person name="Mitreva M."/>
        </authorList>
    </citation>
    <scope>NUCLEOTIDE SEQUENCE [LARGE SCALE GENOMIC DNA]</scope>
    <source>
        <strain evidence="1 2">S</strain>
    </source>
</reference>
<sequence length="263" mass="27957">MAAPYDYSAYSAMDPHVLQMADISAGYWGAGTPSYAPLGGLPPYPPLCSGTDVDYITPPAAYPSPVVPPVTSAPPVNSTGSSDVLEIGKSNVQPYPAPTTNPTVSSDALSVMYQQPTVWPGYPGYMPPDDKTSAPGASSAYPALPLPYPFPDSSDLSHPSFYHNPTQREPLTHYYLTRPSVIHSRIGQQLCSTLAKHCREHLRVDEALPLSCKSTRASSLSDTPSSTDTGYASHCLPPAQVSPAPGHFDYCIMQQAPSGSSVR</sequence>
<accession>A0A2G9UEG4</accession>